<gene>
    <name evidence="1" type="ORF">PTTT1_LOCUS33680</name>
</gene>
<reference evidence="1" key="1">
    <citation type="submission" date="2022-02" db="EMBL/GenBank/DDBJ databases">
        <authorList>
            <person name="Giguere J D."/>
        </authorList>
    </citation>
    <scope>NUCLEOTIDE SEQUENCE</scope>
    <source>
        <strain evidence="1">CCAP 1055/1</strain>
    </source>
</reference>
<dbReference type="SUPFAM" id="SSF56796">
    <property type="entry name" value="Dehydroquinate synthase-like"/>
    <property type="match status" value="1"/>
</dbReference>
<proteinExistence type="predicted"/>
<accession>A0A8J9X5E7</accession>
<dbReference type="EMBL" id="OU594965">
    <property type="protein sequence ID" value="CAG9286857.1"/>
    <property type="molecule type" value="Genomic_DNA"/>
</dbReference>
<dbReference type="AlphaFoldDB" id="A0A8J9X5E7"/>
<sequence>MTGTTVLPRGFKSLQKWLQVEKSRFSASPILLLESTPHHQASNPHVAKACQHVKFLLSQQLGFRVVQGRPAGAYPTSEDVIKQLEMAARVGAGTVVAVGSGTAMDLAKTLATSVDEILMIPATYGGVLASSTPHALLLDAKEETLVLPHNDNSWNGSEQQQSASCPRTIGLLEPNLMETGNFHDAALATISLLLDAAYRKVLPEETLPKYVDKLLSHDGPDDEYLLYALIKAGQDTSFGLESQDRSIPIALLASLLPTSFADQSTLTFLAGLAPSMYSLTGADAVDPSKLQSAPKLIVANETVADLMALVRTNQSLWRCRDATSRAFLTVLNEHVLLQ</sequence>
<evidence type="ECO:0008006" key="2">
    <source>
        <dbReference type="Google" id="ProtNLM"/>
    </source>
</evidence>
<organism evidence="1">
    <name type="scientific">Phaeodactylum tricornutum</name>
    <name type="common">Diatom</name>
    <dbReference type="NCBI Taxonomy" id="2850"/>
    <lineage>
        <taxon>Eukaryota</taxon>
        <taxon>Sar</taxon>
        <taxon>Stramenopiles</taxon>
        <taxon>Ochrophyta</taxon>
        <taxon>Bacillariophyta</taxon>
        <taxon>Bacillariophyceae</taxon>
        <taxon>Bacillariophycidae</taxon>
        <taxon>Naviculales</taxon>
        <taxon>Phaeodactylaceae</taxon>
        <taxon>Phaeodactylum</taxon>
    </lineage>
</organism>
<protein>
    <recommendedName>
        <fullName evidence="2">Alcohol dehydrogenase iron-type/glycerol dehydrogenase GldA domain-containing protein</fullName>
    </recommendedName>
</protein>
<dbReference type="Gene3D" id="3.40.50.1970">
    <property type="match status" value="1"/>
</dbReference>
<dbReference type="Proteomes" id="UP000836788">
    <property type="component" value="Chromosome 24"/>
</dbReference>
<name>A0A8J9X5E7_PHATR</name>
<evidence type="ECO:0000313" key="1">
    <source>
        <dbReference type="EMBL" id="CAG9286857.1"/>
    </source>
</evidence>